<dbReference type="Pfam" id="PF01590">
    <property type="entry name" value="GAF"/>
    <property type="match status" value="2"/>
</dbReference>
<dbReference type="InterPro" id="IPR013655">
    <property type="entry name" value="PAS_fold_3"/>
</dbReference>
<protein>
    <recommendedName>
        <fullName evidence="2">histidine kinase</fullName>
        <ecNumber evidence="2">2.7.13.3</ecNumber>
    </recommendedName>
</protein>
<sequence>MKPADATPDEARRQNALDRTGLLDTRSEERFDRITRTAARLFDVPIALVSLVDHQRQWFKSRYGLDATQTARDISFCGHAIQSDSVFVIEDAEDDNRFCDNPLVCGEPGIRFYAGAPVRDHEGYRLGTLCVIDRKPRAFSAEDKDTLRDLADIVEREVQLRELGSYYGERDRALNILNEIALDTEGPAHDRIRAALRRACHYLDMDTGIVSQITGPAYTILWHHTRVPFETVYDGLTLPLEQTYSSLLMESHDVIAFDHTGQSEYQLHPAYQEYGLESYLAAPIWIDGEVMGSVNFSSRAPRQQPFTETDRMFVNLLARWASDIIHQQQQTETLNKLAKHAPGMLYQYRQWPDGHSTFPYTSPGIREIYDVPSEGLANDASPVFACIHPDDLDPVAEAIRHSATDLTLWHCQYRVQRRSGTWHWVEGQANPERLPDGSILWHGYIMDINERRKAEEMKSQFISTVSHELRTPLTSISGSLSLVLGGATGELPDKALQMLTIAQRNALHLRTLIDDLLDIEKLVNGRMPIYSAARSLQDAVASAIEEIQPYAEKRQVLVTLEDSGTHLQAIFDLLRFRQALTNLLSNAVKFSPEQAKVSVRIRAGENEAWVEVEDRGPGIPDSFRPSVFEKFAQAESHLARNQEGTGLGLAITRELMRAMGGSVGFESEEGRGARFWVSLPLAKTDVR</sequence>
<dbReference type="Gene3D" id="3.30.565.10">
    <property type="entry name" value="Histidine kinase-like ATPase, C-terminal domain"/>
    <property type="match status" value="1"/>
</dbReference>
<dbReference type="Pfam" id="PF00512">
    <property type="entry name" value="HisKA"/>
    <property type="match status" value="1"/>
</dbReference>
<keyword evidence="4" id="KW-0808">Transferase</keyword>
<dbReference type="InterPro" id="IPR036890">
    <property type="entry name" value="HATPase_C_sf"/>
</dbReference>
<dbReference type="PROSITE" id="PS50109">
    <property type="entry name" value="HIS_KIN"/>
    <property type="match status" value="1"/>
</dbReference>
<reference evidence="10 11" key="1">
    <citation type="submission" date="2020-08" db="EMBL/GenBank/DDBJ databases">
        <title>Genomic Encyclopedia of Type Strains, Phase IV (KMG-IV): sequencing the most valuable type-strain genomes for metagenomic binning, comparative biology and taxonomic classification.</title>
        <authorList>
            <person name="Goeker M."/>
        </authorList>
    </citation>
    <scope>NUCLEOTIDE SEQUENCE [LARGE SCALE GENOMIC DNA]</scope>
    <source>
        <strain evidence="10 11">DSM 22359</strain>
    </source>
</reference>
<keyword evidence="3" id="KW-0597">Phosphoprotein</keyword>
<evidence type="ECO:0000256" key="7">
    <source>
        <dbReference type="ARBA" id="ARBA00023136"/>
    </source>
</evidence>
<dbReference type="PANTHER" id="PTHR43711:SF1">
    <property type="entry name" value="HISTIDINE KINASE 1"/>
    <property type="match status" value="1"/>
</dbReference>
<comment type="catalytic activity">
    <reaction evidence="1">
        <text>ATP + protein L-histidine = ADP + protein N-phospho-L-histidine.</text>
        <dbReference type="EC" id="2.7.13.3"/>
    </reaction>
</comment>
<dbReference type="EMBL" id="JACHFE010000001">
    <property type="protein sequence ID" value="MBB5319632.1"/>
    <property type="molecule type" value="Genomic_DNA"/>
</dbReference>
<dbReference type="PANTHER" id="PTHR43711">
    <property type="entry name" value="TWO-COMPONENT HISTIDINE KINASE"/>
    <property type="match status" value="1"/>
</dbReference>
<dbReference type="CDD" id="cd16922">
    <property type="entry name" value="HATPase_EvgS-ArcB-TorS-like"/>
    <property type="match status" value="1"/>
</dbReference>
<dbReference type="InterPro" id="IPR029016">
    <property type="entry name" value="GAF-like_dom_sf"/>
</dbReference>
<dbReference type="SMART" id="SM00065">
    <property type="entry name" value="GAF"/>
    <property type="match status" value="2"/>
</dbReference>
<keyword evidence="11" id="KW-1185">Reference proteome</keyword>
<dbReference type="Gene3D" id="3.30.450.40">
    <property type="match status" value="2"/>
</dbReference>
<gene>
    <name evidence="10" type="ORF">HNR38_000100</name>
</gene>
<evidence type="ECO:0000256" key="4">
    <source>
        <dbReference type="ARBA" id="ARBA00022679"/>
    </source>
</evidence>
<dbReference type="Gene3D" id="3.30.450.20">
    <property type="entry name" value="PAS domain"/>
    <property type="match status" value="1"/>
</dbReference>
<dbReference type="InterPro" id="IPR004358">
    <property type="entry name" value="Sig_transdc_His_kin-like_C"/>
</dbReference>
<evidence type="ECO:0000256" key="5">
    <source>
        <dbReference type="ARBA" id="ARBA00022777"/>
    </source>
</evidence>
<dbReference type="SMART" id="SM00387">
    <property type="entry name" value="HATPase_c"/>
    <property type="match status" value="1"/>
</dbReference>
<dbReference type="InterPro" id="IPR003018">
    <property type="entry name" value="GAF"/>
</dbReference>
<dbReference type="InterPro" id="IPR000700">
    <property type="entry name" value="PAS-assoc_C"/>
</dbReference>
<dbReference type="InterPro" id="IPR003594">
    <property type="entry name" value="HATPase_dom"/>
</dbReference>
<dbReference type="InterPro" id="IPR000014">
    <property type="entry name" value="PAS"/>
</dbReference>
<dbReference type="InterPro" id="IPR035965">
    <property type="entry name" value="PAS-like_dom_sf"/>
</dbReference>
<evidence type="ECO:0000256" key="1">
    <source>
        <dbReference type="ARBA" id="ARBA00000085"/>
    </source>
</evidence>
<dbReference type="CDD" id="cd00130">
    <property type="entry name" value="PAS"/>
    <property type="match status" value="1"/>
</dbReference>
<feature type="domain" description="Histidine kinase" evidence="8">
    <location>
        <begin position="464"/>
        <end position="683"/>
    </location>
</feature>
<dbReference type="SUPFAM" id="SSF55874">
    <property type="entry name" value="ATPase domain of HSP90 chaperone/DNA topoisomerase II/histidine kinase"/>
    <property type="match status" value="1"/>
</dbReference>
<accession>A0A840U420</accession>
<keyword evidence="7" id="KW-0472">Membrane</keyword>
<evidence type="ECO:0000259" key="9">
    <source>
        <dbReference type="PROSITE" id="PS50113"/>
    </source>
</evidence>
<dbReference type="SUPFAM" id="SSF55781">
    <property type="entry name" value="GAF domain-like"/>
    <property type="match status" value="2"/>
</dbReference>
<evidence type="ECO:0000256" key="6">
    <source>
        <dbReference type="ARBA" id="ARBA00023012"/>
    </source>
</evidence>
<dbReference type="InterPro" id="IPR036097">
    <property type="entry name" value="HisK_dim/P_sf"/>
</dbReference>
<dbReference type="PROSITE" id="PS50113">
    <property type="entry name" value="PAC"/>
    <property type="match status" value="1"/>
</dbReference>
<dbReference type="FunFam" id="3.30.565.10:FF:000006">
    <property type="entry name" value="Sensor histidine kinase WalK"/>
    <property type="match status" value="1"/>
</dbReference>
<organism evidence="10 11">
    <name type="scientific">Marinobacter oulmenensis</name>
    <dbReference type="NCBI Taxonomy" id="643747"/>
    <lineage>
        <taxon>Bacteria</taxon>
        <taxon>Pseudomonadati</taxon>
        <taxon>Pseudomonadota</taxon>
        <taxon>Gammaproteobacteria</taxon>
        <taxon>Pseudomonadales</taxon>
        <taxon>Marinobacteraceae</taxon>
        <taxon>Marinobacter</taxon>
    </lineage>
</organism>
<feature type="domain" description="PAC" evidence="9">
    <location>
        <begin position="409"/>
        <end position="460"/>
    </location>
</feature>
<evidence type="ECO:0000256" key="3">
    <source>
        <dbReference type="ARBA" id="ARBA00022553"/>
    </source>
</evidence>
<evidence type="ECO:0000313" key="10">
    <source>
        <dbReference type="EMBL" id="MBB5319632.1"/>
    </source>
</evidence>
<dbReference type="CDD" id="cd00082">
    <property type="entry name" value="HisKA"/>
    <property type="match status" value="1"/>
</dbReference>
<dbReference type="InterPro" id="IPR050736">
    <property type="entry name" value="Sensor_HK_Regulatory"/>
</dbReference>
<dbReference type="GO" id="GO:0000155">
    <property type="term" value="F:phosphorelay sensor kinase activity"/>
    <property type="evidence" value="ECO:0007669"/>
    <property type="project" value="InterPro"/>
</dbReference>
<dbReference type="SUPFAM" id="SSF55785">
    <property type="entry name" value="PYP-like sensor domain (PAS domain)"/>
    <property type="match status" value="1"/>
</dbReference>
<keyword evidence="6" id="KW-0902">Two-component regulatory system</keyword>
<evidence type="ECO:0000313" key="11">
    <source>
        <dbReference type="Proteomes" id="UP000591735"/>
    </source>
</evidence>
<name>A0A840U420_9GAMM</name>
<dbReference type="SMART" id="SM00388">
    <property type="entry name" value="HisKA"/>
    <property type="match status" value="1"/>
</dbReference>
<dbReference type="Pfam" id="PF02518">
    <property type="entry name" value="HATPase_c"/>
    <property type="match status" value="1"/>
</dbReference>
<dbReference type="FunFam" id="1.10.287.130:FF:000001">
    <property type="entry name" value="Two-component sensor histidine kinase"/>
    <property type="match status" value="1"/>
</dbReference>
<dbReference type="Pfam" id="PF08447">
    <property type="entry name" value="PAS_3"/>
    <property type="match status" value="1"/>
</dbReference>
<comment type="caution">
    <text evidence="10">The sequence shown here is derived from an EMBL/GenBank/DDBJ whole genome shotgun (WGS) entry which is preliminary data.</text>
</comment>
<dbReference type="InterPro" id="IPR003661">
    <property type="entry name" value="HisK_dim/P_dom"/>
</dbReference>
<dbReference type="InterPro" id="IPR005467">
    <property type="entry name" value="His_kinase_dom"/>
</dbReference>
<dbReference type="Proteomes" id="UP000591735">
    <property type="component" value="Unassembled WGS sequence"/>
</dbReference>
<evidence type="ECO:0000256" key="2">
    <source>
        <dbReference type="ARBA" id="ARBA00012438"/>
    </source>
</evidence>
<proteinExistence type="predicted"/>
<dbReference type="GO" id="GO:0005886">
    <property type="term" value="C:plasma membrane"/>
    <property type="evidence" value="ECO:0007669"/>
    <property type="project" value="UniProtKB-ARBA"/>
</dbReference>
<dbReference type="PRINTS" id="PR00344">
    <property type="entry name" value="BCTRLSENSOR"/>
</dbReference>
<keyword evidence="5 10" id="KW-0418">Kinase</keyword>
<evidence type="ECO:0000259" key="8">
    <source>
        <dbReference type="PROSITE" id="PS50109"/>
    </source>
</evidence>
<dbReference type="EC" id="2.7.13.3" evidence="2"/>
<dbReference type="SUPFAM" id="SSF47384">
    <property type="entry name" value="Homodimeric domain of signal transducing histidine kinase"/>
    <property type="match status" value="1"/>
</dbReference>
<dbReference type="RefSeq" id="WP_183698673.1">
    <property type="nucleotide sequence ID" value="NZ_JACHFE010000001.1"/>
</dbReference>
<dbReference type="AlphaFoldDB" id="A0A840U420"/>
<dbReference type="Gene3D" id="1.10.287.130">
    <property type="match status" value="1"/>
</dbReference>